<evidence type="ECO:0000259" key="5">
    <source>
        <dbReference type="Pfam" id="PF07686"/>
    </source>
</evidence>
<comment type="subcellular location">
    <subcellularLocation>
        <location evidence="1">Membrane</location>
    </subcellularLocation>
</comment>
<dbReference type="Gene3D" id="2.60.40.10">
    <property type="entry name" value="Immunoglobulins"/>
    <property type="match status" value="1"/>
</dbReference>
<feature type="domain" description="Immunoglobulin V-set" evidence="5">
    <location>
        <begin position="86"/>
        <end position="167"/>
    </location>
</feature>
<dbReference type="GO" id="GO:0005102">
    <property type="term" value="F:signaling receptor binding"/>
    <property type="evidence" value="ECO:0007669"/>
    <property type="project" value="TreeGrafter"/>
</dbReference>
<dbReference type="GO" id="GO:0001817">
    <property type="term" value="P:regulation of cytokine production"/>
    <property type="evidence" value="ECO:0007669"/>
    <property type="project" value="TreeGrafter"/>
</dbReference>
<keyword evidence="3" id="KW-0393">Immunoglobulin domain</keyword>
<dbReference type="PANTHER" id="PTHR24100:SF151">
    <property type="entry name" value="ICOS LIGAND"/>
    <property type="match status" value="1"/>
</dbReference>
<keyword evidence="4" id="KW-0812">Transmembrane</keyword>
<keyword evidence="4" id="KW-1133">Transmembrane helix</keyword>
<proteinExistence type="predicted"/>
<evidence type="ECO:0000256" key="3">
    <source>
        <dbReference type="ARBA" id="ARBA00023319"/>
    </source>
</evidence>
<gene>
    <name evidence="6" type="ORF">PFLUV_G00237810</name>
</gene>
<dbReference type="InterPro" id="IPR050504">
    <property type="entry name" value="IgSF_BTN/MOG"/>
</dbReference>
<dbReference type="SUPFAM" id="SSF48726">
    <property type="entry name" value="Immunoglobulin"/>
    <property type="match status" value="1"/>
</dbReference>
<evidence type="ECO:0000256" key="2">
    <source>
        <dbReference type="ARBA" id="ARBA00023136"/>
    </source>
</evidence>
<feature type="transmembrane region" description="Helical" evidence="4">
    <location>
        <begin position="5"/>
        <end position="28"/>
    </location>
</feature>
<dbReference type="GO" id="GO:0009897">
    <property type="term" value="C:external side of plasma membrane"/>
    <property type="evidence" value="ECO:0007669"/>
    <property type="project" value="TreeGrafter"/>
</dbReference>
<organism evidence="6 7">
    <name type="scientific">Perca fluviatilis</name>
    <name type="common">European perch</name>
    <dbReference type="NCBI Taxonomy" id="8168"/>
    <lineage>
        <taxon>Eukaryota</taxon>
        <taxon>Metazoa</taxon>
        <taxon>Chordata</taxon>
        <taxon>Craniata</taxon>
        <taxon>Vertebrata</taxon>
        <taxon>Euteleostomi</taxon>
        <taxon>Actinopterygii</taxon>
        <taxon>Neopterygii</taxon>
        <taxon>Teleostei</taxon>
        <taxon>Neoteleostei</taxon>
        <taxon>Acanthomorphata</taxon>
        <taxon>Eupercaria</taxon>
        <taxon>Perciformes</taxon>
        <taxon>Percoidei</taxon>
        <taxon>Percidae</taxon>
        <taxon>Percinae</taxon>
        <taxon>Perca</taxon>
    </lineage>
</organism>
<evidence type="ECO:0000256" key="4">
    <source>
        <dbReference type="SAM" id="Phobius"/>
    </source>
</evidence>
<sequence>MKALVLSVAVVFAAYGILVVVLVAYYAILTYEPALLFIGLVLAAVLLACGLLLSFLYNTIPVSRVEVEDVALFVVLPFQTETPLPTDFTVEWSRCAPEPMIVHEYRNGHPIRQDQFYSNRTDLHHYQLGIGDFSLTLRNPCFRDIGTYICTVYKNREIHAQKVVHLKFKESWWFLRREY</sequence>
<dbReference type="AlphaFoldDB" id="A0A6A5E916"/>
<comment type="caution">
    <text evidence="6">The sequence shown here is derived from an EMBL/GenBank/DDBJ whole genome shotgun (WGS) entry which is preliminary data.</text>
</comment>
<dbReference type="InterPro" id="IPR013106">
    <property type="entry name" value="Ig_V-set"/>
</dbReference>
<protein>
    <recommendedName>
        <fullName evidence="5">Immunoglobulin V-set domain-containing protein</fullName>
    </recommendedName>
</protein>
<dbReference type="Proteomes" id="UP000465112">
    <property type="component" value="Chromosome 20"/>
</dbReference>
<reference evidence="6 7" key="1">
    <citation type="submission" date="2019-06" db="EMBL/GenBank/DDBJ databases">
        <title>A chromosome-scale genome assembly of the European perch, Perca fluviatilis.</title>
        <authorList>
            <person name="Roques C."/>
            <person name="Zahm M."/>
            <person name="Cabau C."/>
            <person name="Klopp C."/>
            <person name="Bouchez O."/>
            <person name="Donnadieu C."/>
            <person name="Kuhl H."/>
            <person name="Gislard M."/>
            <person name="Guendouz S."/>
            <person name="Journot L."/>
            <person name="Haffray P."/>
            <person name="Bestin A."/>
            <person name="Morvezen R."/>
            <person name="Feron R."/>
            <person name="Wen M."/>
            <person name="Jouanno E."/>
            <person name="Herpin A."/>
            <person name="Schartl M."/>
            <person name="Postlethwait J."/>
            <person name="Schaerlinger B."/>
            <person name="Chardard D."/>
            <person name="Lecocq T."/>
            <person name="Poncet C."/>
            <person name="Jaffrelo L."/>
            <person name="Lampietro C."/>
            <person name="Guiguen Y."/>
        </authorList>
    </citation>
    <scope>NUCLEOTIDE SEQUENCE [LARGE SCALE GENOMIC DNA]</scope>
    <source>
        <tissue evidence="6">Blood</tissue>
    </source>
</reference>
<evidence type="ECO:0000313" key="7">
    <source>
        <dbReference type="Proteomes" id="UP000465112"/>
    </source>
</evidence>
<dbReference type="InterPro" id="IPR036179">
    <property type="entry name" value="Ig-like_dom_sf"/>
</dbReference>
<accession>A0A6A5E916</accession>
<evidence type="ECO:0000313" key="6">
    <source>
        <dbReference type="EMBL" id="KAF1375268.1"/>
    </source>
</evidence>
<keyword evidence="2 4" id="KW-0472">Membrane</keyword>
<keyword evidence="7" id="KW-1185">Reference proteome</keyword>
<dbReference type="Pfam" id="PF07686">
    <property type="entry name" value="V-set"/>
    <property type="match status" value="1"/>
</dbReference>
<dbReference type="GO" id="GO:0050852">
    <property type="term" value="P:T cell receptor signaling pathway"/>
    <property type="evidence" value="ECO:0007669"/>
    <property type="project" value="TreeGrafter"/>
</dbReference>
<evidence type="ECO:0000256" key="1">
    <source>
        <dbReference type="ARBA" id="ARBA00004370"/>
    </source>
</evidence>
<dbReference type="EMBL" id="VHII01000020">
    <property type="protein sequence ID" value="KAF1375268.1"/>
    <property type="molecule type" value="Genomic_DNA"/>
</dbReference>
<feature type="transmembrane region" description="Helical" evidence="4">
    <location>
        <begin position="34"/>
        <end position="57"/>
    </location>
</feature>
<dbReference type="InterPro" id="IPR013783">
    <property type="entry name" value="Ig-like_fold"/>
</dbReference>
<name>A0A6A5E916_PERFL</name>
<dbReference type="PANTHER" id="PTHR24100">
    <property type="entry name" value="BUTYROPHILIN"/>
    <property type="match status" value="1"/>
</dbReference>